<evidence type="ECO:0008006" key="4">
    <source>
        <dbReference type="Google" id="ProtNLM"/>
    </source>
</evidence>
<evidence type="ECO:0000313" key="2">
    <source>
        <dbReference type="EMBL" id="ADH66975.1"/>
    </source>
</evidence>
<protein>
    <recommendedName>
        <fullName evidence="4">PBS lyase HEAT domain protein repeat-containing protein</fullName>
    </recommendedName>
</protein>
<dbReference type="EMBL" id="CP002040">
    <property type="protein sequence ID" value="ADH66975.1"/>
    <property type="molecule type" value="Genomic_DNA"/>
</dbReference>
<dbReference type="KEGG" id="nda:Ndas_1546"/>
<dbReference type="AlphaFoldDB" id="D7B414"/>
<dbReference type="Proteomes" id="UP000002219">
    <property type="component" value="Chromosome 1"/>
</dbReference>
<feature type="compositionally biased region" description="Low complexity" evidence="1">
    <location>
        <begin position="365"/>
        <end position="387"/>
    </location>
</feature>
<organism evidence="2 3">
    <name type="scientific">Nocardiopsis dassonvillei (strain ATCC 23218 / DSM 43111 / CIP 107115 / JCM 7437 / KCTC 9190 / NBRC 14626 / NCTC 10488 / NRRL B-5397 / IMRU 509)</name>
    <name type="common">Actinomadura dassonvillei</name>
    <dbReference type="NCBI Taxonomy" id="446468"/>
    <lineage>
        <taxon>Bacteria</taxon>
        <taxon>Bacillati</taxon>
        <taxon>Actinomycetota</taxon>
        <taxon>Actinomycetes</taxon>
        <taxon>Streptosporangiales</taxon>
        <taxon>Nocardiopsidaceae</taxon>
        <taxon>Nocardiopsis</taxon>
    </lineage>
</organism>
<accession>D7B414</accession>
<name>D7B414_NOCDD</name>
<proteinExistence type="predicted"/>
<dbReference type="eggNOG" id="COG1413">
    <property type="taxonomic scope" value="Bacteria"/>
</dbReference>
<gene>
    <name evidence="2" type="ordered locus">Ndas_1546</name>
</gene>
<sequence length="441" mass="45417">MGAATIRDMQTGPDVLHTTDWTRAFHAYGSGADTPGHLASLLTGDARERERALDHLHGALLHQGTVYPATVPAALFVAGILDRPEPDDPARGPLPEASDAAPGAPRRVLLDFLAAAAEGALHQTPPGPVPEPPAGAELDRVYAALASDDEDEAVGVWETPAVDALMRRVGPDMRAAAPVLYAAVEPHLTASDAHTRMCAVEAASALARLGGLEPDLSGAADMAETRDEGAVIVLALGACGADTTEFLAHADPAIRACAALAPGQRANPAATAELAAALADPEAADAWFTRRPAHFTGHVRFALVRELAERSTAEDAARLLPVLRALAPLTSPLTAAADAGPLLDLAFRAADTGRGAAADADDGTTADAGAETGPDGSAAPSATGPAAPRDPAELTAVQRDYLRVLADHDGFWDGRFANFLVVLARLGLPRERRGLRALLAA</sequence>
<feature type="region of interest" description="Disordered" evidence="1">
    <location>
        <begin position="356"/>
        <end position="390"/>
    </location>
</feature>
<evidence type="ECO:0000256" key="1">
    <source>
        <dbReference type="SAM" id="MobiDB-lite"/>
    </source>
</evidence>
<dbReference type="STRING" id="446468.Ndas_1546"/>
<dbReference type="HOGENOM" id="CLU_050520_0_0_11"/>
<reference evidence="2 3" key="1">
    <citation type="journal article" date="2010" name="Stand. Genomic Sci.">
        <title>Complete genome sequence of Nocardiopsis dassonvillei type strain (IMRU 509).</title>
        <authorList>
            <person name="Sun H."/>
            <person name="Lapidus A."/>
            <person name="Nolan M."/>
            <person name="Lucas S."/>
            <person name="Del Rio T.G."/>
            <person name="Tice H."/>
            <person name="Cheng J.F."/>
            <person name="Tapia R."/>
            <person name="Han C."/>
            <person name="Goodwin L."/>
            <person name="Pitluck S."/>
            <person name="Pagani I."/>
            <person name="Ivanova N."/>
            <person name="Mavromatis K."/>
            <person name="Mikhailova N."/>
            <person name="Pati A."/>
            <person name="Chen A."/>
            <person name="Palaniappan K."/>
            <person name="Land M."/>
            <person name="Hauser L."/>
            <person name="Chang Y.J."/>
            <person name="Jeffries C.D."/>
            <person name="Djao O.D."/>
            <person name="Rohde M."/>
            <person name="Sikorski J."/>
            <person name="Goker M."/>
            <person name="Woyke T."/>
            <person name="Bristow J."/>
            <person name="Eisen J.A."/>
            <person name="Markowitz V."/>
            <person name="Hugenholtz P."/>
            <person name="Kyrpides N.C."/>
            <person name="Klenk H.P."/>
        </authorList>
    </citation>
    <scope>NUCLEOTIDE SEQUENCE [LARGE SCALE GENOMIC DNA]</scope>
    <source>
        <strain evidence="3">ATCC 23218 / DSM 43111 / CIP 107115 / JCM 7437 / KCTC 9190 / NBRC 14626 / NCTC 10488 / NRRL B-5397 / IMRU 509</strain>
    </source>
</reference>
<keyword evidence="3" id="KW-1185">Reference proteome</keyword>
<evidence type="ECO:0000313" key="3">
    <source>
        <dbReference type="Proteomes" id="UP000002219"/>
    </source>
</evidence>